<dbReference type="EC" id="3.4.19.12" evidence="3"/>
<evidence type="ECO:0000256" key="4">
    <source>
        <dbReference type="ARBA" id="ARBA00022670"/>
    </source>
</evidence>
<keyword evidence="6" id="KW-0378">Hydrolase</keyword>
<feature type="domain" description="USP" evidence="12">
    <location>
        <begin position="115"/>
        <end position="482"/>
    </location>
</feature>
<evidence type="ECO:0000256" key="6">
    <source>
        <dbReference type="ARBA" id="ARBA00022801"/>
    </source>
</evidence>
<proteinExistence type="inferred from homology"/>
<keyword evidence="14" id="KW-1185">Reference proteome</keyword>
<dbReference type="PROSITE" id="PS50235">
    <property type="entry name" value="USP_3"/>
    <property type="match status" value="1"/>
</dbReference>
<keyword evidence="7" id="KW-0788">Thiol protease</keyword>
<dbReference type="OMA" id="CNNTPQM"/>
<gene>
    <name evidence="13" type="ORF">NLS_LOCUS5207</name>
</gene>
<dbReference type="Pfam" id="PF00443">
    <property type="entry name" value="UCH"/>
    <property type="match status" value="1"/>
</dbReference>
<comment type="similarity">
    <text evidence="2">Belongs to the peptidase C19 family.</text>
</comment>
<dbReference type="GO" id="GO:0005829">
    <property type="term" value="C:cytosol"/>
    <property type="evidence" value="ECO:0007669"/>
    <property type="project" value="TreeGrafter"/>
</dbReference>
<keyword evidence="5" id="KW-0833">Ubl conjugation pathway</keyword>
<dbReference type="InterPro" id="IPR001394">
    <property type="entry name" value="Peptidase_C19_UCH"/>
</dbReference>
<dbReference type="PROSITE" id="PS00973">
    <property type="entry name" value="USP_2"/>
    <property type="match status" value="1"/>
</dbReference>
<sequence length="1316" mass="148583">MSKGTSSKRRHGCKTLREQSGTTSNYIRPSTTGSSSFNTSLCPLIFNGPSLPGGDVNCSPPESMSCEPSTSTVSNQVADGTPNLNSEALLTMPVLPTMDATAPLGNLDDNNHCYVGLVNQAMTCYLNSLIQTLYMTPEFRNAIYGWKFTGSEAAEARSIPCQLQKLFLLLQTSDRESLETIDLTASFGWSNSEAYEQHDIQELCRIMFDALKQKWSKGDASFQELYRGNMEDFVKCLFCQKENVKQDEFLDLPLAVKQFGASDAFKSVEEALHAFIKPEVLEGSNQYYCEGCKRKQNALKGLRIIKFPYLLSIQLKRFDFDCNTLHRIKLNDKMTFPALLNLNEFVYDATKSEPPKKMSWASAVSVPRKKDEPTASKPNLCDYVSRAEQNDGHLDDKEVDMLLKRDGPFLYELFSVMVHQGSASGGHYFAYIKNMDQDKWFCFNDSSVTSASIEDIHRTFGGFSGGWSSGNTNAYMLMYRQIDRKRNARFMKTSELADHLLELLKRFEKQEEEKLREKQYRESLVSVNVMFNGAYIISDVVNLTEAMKFPYTAKLSEIYDTVFQAFCAKISISASNVRLLLCKDFTYSIIRSFTENEMQKTLEEVYPACSVKSLYRPIVYFLLDVKSSETGQFYHIYEEESVGTVKLITLNIENGTFLPAFQMQYHDNETMSMIKQKLGQIFNLRGDKVHSLRLVVDKGIAASPTMVLLDDDRFTCAQALLNVTNVKLYVDAGGDGYATDEDRKVDFDQSKMFALLERRNHAKILMISLPAPDDYVHAGIIPPVSHDTSRSTTPIGSAIGVPADTNTTTSSGSCSTAIDLHSVLASGIPETLTKKQATPSMASSHLSSVISEEDNSGLCLDGDGDMDSVSVTCTPMISPVVSDSDDVTDITARDSSIDRISRYERTYDAVMAASEQKRLFEMERSTVEVEASTASSSDDTLVGGTHTYISGTTQSSFDVIFRKSRMKSCNDIEVDVDDRQLVIHMKQWLSAIIGIDMNEFVVLKHYSAEDADGYESIINETETIHDAYYAVYKTCFGRKELKQKRVLQLSVKLRSPLKDNEKMMRIIRFDRENADHDKWPTLFSIPVTVDMPIRTLLTRCQEQMKKVYATKYDLSQLRLREVIVGVGAPVLFLGDQLGRRGQEWNKNLYLQILSDEEVVRAKMHTSTSYPVMVRRWKSSVPEVTSLVELMIPIDKRNQVVALKEQISSHYRVPFDQILLSEAFPTTAWSKWPYAKDRVDLYENVNFTNDEALSSGAFNGKLVYFKLSSEQVRQLTEEEKRTLRYKDSAVKPGDAAILRRKERPLRIQLSTSITEDD</sequence>
<dbReference type="Pfam" id="PF19718">
    <property type="entry name" value="USP47_C"/>
    <property type="match status" value="1"/>
</dbReference>
<evidence type="ECO:0000256" key="7">
    <source>
        <dbReference type="ARBA" id="ARBA00022807"/>
    </source>
</evidence>
<feature type="region of interest" description="Disordered" evidence="11">
    <location>
        <begin position="1"/>
        <end position="34"/>
    </location>
</feature>
<dbReference type="Gene3D" id="3.90.70.10">
    <property type="entry name" value="Cysteine proteinases"/>
    <property type="match status" value="1"/>
</dbReference>
<dbReference type="GO" id="GO:0016579">
    <property type="term" value="P:protein deubiquitination"/>
    <property type="evidence" value="ECO:0007669"/>
    <property type="project" value="InterPro"/>
</dbReference>
<evidence type="ECO:0000256" key="11">
    <source>
        <dbReference type="SAM" id="MobiDB-lite"/>
    </source>
</evidence>
<evidence type="ECO:0000256" key="3">
    <source>
        <dbReference type="ARBA" id="ARBA00012759"/>
    </source>
</evidence>
<dbReference type="OrthoDB" id="289038at2759"/>
<keyword evidence="4" id="KW-0645">Protease</keyword>
<dbReference type="Proteomes" id="UP000277928">
    <property type="component" value="Unassembled WGS sequence"/>
</dbReference>
<dbReference type="InterPro" id="IPR045578">
    <property type="entry name" value="USP47_C"/>
</dbReference>
<dbReference type="GO" id="GO:0004843">
    <property type="term" value="F:cysteine-type deubiquitinase activity"/>
    <property type="evidence" value="ECO:0007669"/>
    <property type="project" value="UniProtKB-EC"/>
</dbReference>
<dbReference type="InterPro" id="IPR028889">
    <property type="entry name" value="USP"/>
</dbReference>
<evidence type="ECO:0000259" key="12">
    <source>
        <dbReference type="PROSITE" id="PS50235"/>
    </source>
</evidence>
<evidence type="ECO:0000256" key="1">
    <source>
        <dbReference type="ARBA" id="ARBA00000707"/>
    </source>
</evidence>
<feature type="compositionally biased region" description="Polar residues" evidence="11">
    <location>
        <begin position="18"/>
        <end position="34"/>
    </location>
</feature>
<evidence type="ECO:0000313" key="14">
    <source>
        <dbReference type="Proteomes" id="UP000277928"/>
    </source>
</evidence>
<dbReference type="GO" id="GO:0005634">
    <property type="term" value="C:nucleus"/>
    <property type="evidence" value="ECO:0007669"/>
    <property type="project" value="TreeGrafter"/>
</dbReference>
<evidence type="ECO:0000256" key="2">
    <source>
        <dbReference type="ARBA" id="ARBA00009085"/>
    </source>
</evidence>
<dbReference type="GO" id="GO:0006508">
    <property type="term" value="P:proteolysis"/>
    <property type="evidence" value="ECO:0007669"/>
    <property type="project" value="UniProtKB-KW"/>
</dbReference>
<organism evidence="13 14">
    <name type="scientific">Litomosoides sigmodontis</name>
    <name type="common">Filarial nematode worm</name>
    <dbReference type="NCBI Taxonomy" id="42156"/>
    <lineage>
        <taxon>Eukaryota</taxon>
        <taxon>Metazoa</taxon>
        <taxon>Ecdysozoa</taxon>
        <taxon>Nematoda</taxon>
        <taxon>Chromadorea</taxon>
        <taxon>Rhabditida</taxon>
        <taxon>Spirurina</taxon>
        <taxon>Spiruromorpha</taxon>
        <taxon>Filarioidea</taxon>
        <taxon>Onchocercidae</taxon>
        <taxon>Litomosoides</taxon>
    </lineage>
</organism>
<comment type="catalytic activity">
    <reaction evidence="1">
        <text>Thiol-dependent hydrolysis of ester, thioester, amide, peptide and isopeptide bonds formed by the C-terminal Gly of ubiquitin (a 76-residue protein attached to proteins as an intracellular targeting signal).</text>
        <dbReference type="EC" id="3.4.19.12"/>
    </reaction>
</comment>
<evidence type="ECO:0000256" key="9">
    <source>
        <dbReference type="ARBA" id="ARBA00029910"/>
    </source>
</evidence>
<evidence type="ECO:0000313" key="13">
    <source>
        <dbReference type="EMBL" id="VDK81169.1"/>
    </source>
</evidence>
<dbReference type="STRING" id="42156.A0A3P6TCV8"/>
<protein>
    <recommendedName>
        <fullName evidence="8">Ubiquitin carboxyl-terminal hydrolase 47</fullName>
        <ecNumber evidence="3">3.4.19.12</ecNumber>
    </recommendedName>
    <alternativeName>
        <fullName evidence="9">Ubiquitin thioesterase 47</fullName>
    </alternativeName>
    <alternativeName>
        <fullName evidence="10">Ubiquitin-specific-processing protease 47</fullName>
    </alternativeName>
</protein>
<dbReference type="InterPro" id="IPR018200">
    <property type="entry name" value="USP_CS"/>
</dbReference>
<dbReference type="PANTHER" id="PTHR24006:SF702">
    <property type="entry name" value="UBIQUITIN CARBOXYL-TERMINAL HYDROLASE 47"/>
    <property type="match status" value="1"/>
</dbReference>
<reference evidence="13 14" key="1">
    <citation type="submission" date="2018-08" db="EMBL/GenBank/DDBJ databases">
        <authorList>
            <person name="Laetsch R D."/>
            <person name="Stevens L."/>
            <person name="Kumar S."/>
            <person name="Blaxter L. M."/>
        </authorList>
    </citation>
    <scope>NUCLEOTIDE SEQUENCE [LARGE SCALE GENOMIC DNA]</scope>
</reference>
<feature type="compositionally biased region" description="Basic residues" evidence="11">
    <location>
        <begin position="1"/>
        <end position="14"/>
    </location>
</feature>
<accession>A0A3P6TCV8</accession>
<dbReference type="PROSITE" id="PS00972">
    <property type="entry name" value="USP_1"/>
    <property type="match status" value="1"/>
</dbReference>
<name>A0A3P6TCV8_LITSI</name>
<evidence type="ECO:0000256" key="10">
    <source>
        <dbReference type="ARBA" id="ARBA00032453"/>
    </source>
</evidence>
<dbReference type="InterPro" id="IPR038765">
    <property type="entry name" value="Papain-like_cys_pep_sf"/>
</dbReference>
<evidence type="ECO:0000256" key="8">
    <source>
        <dbReference type="ARBA" id="ARBA00026136"/>
    </source>
</evidence>
<dbReference type="PANTHER" id="PTHR24006">
    <property type="entry name" value="UBIQUITIN CARBOXYL-TERMINAL HYDROLASE"/>
    <property type="match status" value="1"/>
</dbReference>
<dbReference type="InterPro" id="IPR050164">
    <property type="entry name" value="Peptidase_C19"/>
</dbReference>
<dbReference type="EMBL" id="UYRX01000376">
    <property type="protein sequence ID" value="VDK81169.1"/>
    <property type="molecule type" value="Genomic_DNA"/>
</dbReference>
<dbReference type="SUPFAM" id="SSF54001">
    <property type="entry name" value="Cysteine proteinases"/>
    <property type="match status" value="1"/>
</dbReference>
<evidence type="ECO:0000256" key="5">
    <source>
        <dbReference type="ARBA" id="ARBA00022786"/>
    </source>
</evidence>